<evidence type="ECO:0000313" key="4">
    <source>
        <dbReference type="EMBL" id="TCO61881.1"/>
    </source>
</evidence>
<proteinExistence type="predicted"/>
<evidence type="ECO:0000313" key="5">
    <source>
        <dbReference type="Proteomes" id="UP000295680"/>
    </source>
</evidence>
<comment type="caution">
    <text evidence="4">The sequence shown here is derived from an EMBL/GenBank/DDBJ whole genome shotgun (WGS) entry which is preliminary data.</text>
</comment>
<protein>
    <submittedName>
        <fullName evidence="4">Integrase-like protein</fullName>
    </submittedName>
</protein>
<dbReference type="GO" id="GO:0015074">
    <property type="term" value="P:DNA integration"/>
    <property type="evidence" value="ECO:0007669"/>
    <property type="project" value="InterPro"/>
</dbReference>
<dbReference type="EMBL" id="SLWS01000002">
    <property type="protein sequence ID" value="TCO61881.1"/>
    <property type="molecule type" value="Genomic_DNA"/>
</dbReference>
<name>A0A4R2JP10_9PSEU</name>
<dbReference type="InterPro" id="IPR044068">
    <property type="entry name" value="CB"/>
</dbReference>
<organism evidence="4 5">
    <name type="scientific">Actinocrispum wychmicini</name>
    <dbReference type="NCBI Taxonomy" id="1213861"/>
    <lineage>
        <taxon>Bacteria</taxon>
        <taxon>Bacillati</taxon>
        <taxon>Actinomycetota</taxon>
        <taxon>Actinomycetes</taxon>
        <taxon>Pseudonocardiales</taxon>
        <taxon>Pseudonocardiaceae</taxon>
        <taxon>Actinocrispum</taxon>
    </lineage>
</organism>
<evidence type="ECO:0000256" key="1">
    <source>
        <dbReference type="ARBA" id="ARBA00023125"/>
    </source>
</evidence>
<evidence type="ECO:0000256" key="2">
    <source>
        <dbReference type="PROSITE-ProRule" id="PRU01248"/>
    </source>
</evidence>
<dbReference type="SUPFAM" id="SSF56349">
    <property type="entry name" value="DNA breaking-rejoining enzymes"/>
    <property type="match status" value="1"/>
</dbReference>
<dbReference type="GO" id="GO:0003677">
    <property type="term" value="F:DNA binding"/>
    <property type="evidence" value="ECO:0007669"/>
    <property type="project" value="UniProtKB-UniRule"/>
</dbReference>
<keyword evidence="1 2" id="KW-0238">DNA-binding</keyword>
<dbReference type="Proteomes" id="UP000295680">
    <property type="component" value="Unassembled WGS sequence"/>
</dbReference>
<dbReference type="Pfam" id="PF14659">
    <property type="entry name" value="Phage_int_SAM_3"/>
    <property type="match status" value="1"/>
</dbReference>
<dbReference type="InterPro" id="IPR004107">
    <property type="entry name" value="Integrase_SAM-like_N"/>
</dbReference>
<reference evidence="4 5" key="1">
    <citation type="submission" date="2019-03" db="EMBL/GenBank/DDBJ databases">
        <title>Genomic Encyclopedia of Type Strains, Phase IV (KMG-IV): sequencing the most valuable type-strain genomes for metagenomic binning, comparative biology and taxonomic classification.</title>
        <authorList>
            <person name="Goeker M."/>
        </authorList>
    </citation>
    <scope>NUCLEOTIDE SEQUENCE [LARGE SCALE GENOMIC DNA]</scope>
    <source>
        <strain evidence="4 5">DSM 45934</strain>
    </source>
</reference>
<keyword evidence="5" id="KW-1185">Reference proteome</keyword>
<dbReference type="Gene3D" id="1.10.150.130">
    <property type="match status" value="1"/>
</dbReference>
<evidence type="ECO:0000259" key="3">
    <source>
        <dbReference type="PROSITE" id="PS51900"/>
    </source>
</evidence>
<dbReference type="PROSITE" id="PS51900">
    <property type="entry name" value="CB"/>
    <property type="match status" value="1"/>
</dbReference>
<feature type="domain" description="Core-binding (CB)" evidence="3">
    <location>
        <begin position="2"/>
        <end position="89"/>
    </location>
</feature>
<accession>A0A4R2JP10</accession>
<dbReference type="InterPro" id="IPR011010">
    <property type="entry name" value="DNA_brk_join_enz"/>
</dbReference>
<dbReference type="AlphaFoldDB" id="A0A4R2JP10"/>
<gene>
    <name evidence="4" type="ORF">EV192_10218</name>
</gene>
<dbReference type="InterPro" id="IPR010998">
    <property type="entry name" value="Integrase_recombinase_N"/>
</dbReference>
<sequence length="92" mass="10337">MVTVGQWLDLWLETRQSLAVSTRRLYVQHVRDYLKPYLGGIVLKDLTVGKIQAMFAALMRMPTARGKPLSAATLQRIRGVLRVALMVRSGVV</sequence>